<dbReference type="EC" id="6.2.1.3" evidence="4"/>
<dbReference type="AlphaFoldDB" id="A0A2J8L887"/>
<dbReference type="Proteomes" id="UP000236370">
    <property type="component" value="Unassembled WGS sequence"/>
</dbReference>
<proteinExistence type="predicted"/>
<dbReference type="PROSITE" id="PS00455">
    <property type="entry name" value="AMP_BINDING"/>
    <property type="match status" value="1"/>
</dbReference>
<evidence type="ECO:0000256" key="4">
    <source>
        <dbReference type="ARBA" id="ARBA00026121"/>
    </source>
</evidence>
<evidence type="ECO:0000256" key="2">
    <source>
        <dbReference type="ARBA" id="ARBA00022832"/>
    </source>
</evidence>
<sequence>LGRANRRKPKPPAPEDLAVICFTSGTTGNPKGAMVTHRNIVSDCSAFVKATECVMLCHGAKIGFFQGDIRLLMDDLKVLQPTVFPVVPRLLNR</sequence>
<comment type="caution">
    <text evidence="6">The sequence shown here is derived from an EMBL/GenBank/DDBJ whole genome shotgun (WGS) entry which is preliminary data.</text>
</comment>
<feature type="non-terminal residue" evidence="6">
    <location>
        <position position="1"/>
    </location>
</feature>
<dbReference type="Gene3D" id="3.40.50.12780">
    <property type="entry name" value="N-terminal domain of ligase-like"/>
    <property type="match status" value="1"/>
</dbReference>
<feature type="domain" description="AMP-dependent synthetase/ligase" evidence="5">
    <location>
        <begin position="7"/>
        <end position="47"/>
    </location>
</feature>
<dbReference type="InterPro" id="IPR042099">
    <property type="entry name" value="ANL_N_sf"/>
</dbReference>
<keyword evidence="1" id="KW-0436">Ligase</keyword>
<dbReference type="PANTHER" id="PTHR43272">
    <property type="entry name" value="LONG-CHAIN-FATTY-ACID--COA LIGASE"/>
    <property type="match status" value="1"/>
</dbReference>
<reference evidence="6 7" key="1">
    <citation type="submission" date="2017-12" db="EMBL/GenBank/DDBJ databases">
        <title>High-resolution comparative analysis of great ape genomes.</title>
        <authorList>
            <person name="Pollen A."/>
            <person name="Hastie A."/>
            <person name="Hormozdiari F."/>
            <person name="Dougherty M."/>
            <person name="Liu R."/>
            <person name="Chaisson M."/>
            <person name="Hoppe E."/>
            <person name="Hill C."/>
            <person name="Pang A."/>
            <person name="Hillier L."/>
            <person name="Baker C."/>
            <person name="Armstrong J."/>
            <person name="Shendure J."/>
            <person name="Paten B."/>
            <person name="Wilson R."/>
            <person name="Chao H."/>
            <person name="Schneider V."/>
            <person name="Ventura M."/>
            <person name="Kronenberg Z."/>
            <person name="Murali S."/>
            <person name="Gordon D."/>
            <person name="Cantsilieris S."/>
            <person name="Munson K."/>
            <person name="Nelson B."/>
            <person name="Raja A."/>
            <person name="Underwood J."/>
            <person name="Diekhans M."/>
            <person name="Fiddes I."/>
            <person name="Haussler D."/>
            <person name="Eichler E."/>
        </authorList>
    </citation>
    <scope>NUCLEOTIDE SEQUENCE [LARGE SCALE GENOMIC DNA]</scope>
    <source>
        <strain evidence="6">Yerkes chimp pedigree #C0471</strain>
    </source>
</reference>
<keyword evidence="2" id="KW-0276">Fatty acid metabolism</keyword>
<accession>A0A2J8L887</accession>
<dbReference type="PANTHER" id="PTHR43272:SF28">
    <property type="entry name" value="LONG-CHAIN-FATTY-ACID--COA LIGASE 1"/>
    <property type="match status" value="1"/>
</dbReference>
<dbReference type="InterPro" id="IPR020845">
    <property type="entry name" value="AMP-binding_CS"/>
</dbReference>
<name>A0A2J8L887_PANTR</name>
<dbReference type="InterPro" id="IPR000873">
    <property type="entry name" value="AMP-dep_synth/lig_dom"/>
</dbReference>
<evidence type="ECO:0000259" key="5">
    <source>
        <dbReference type="Pfam" id="PF00501"/>
    </source>
</evidence>
<evidence type="ECO:0000313" key="7">
    <source>
        <dbReference type="Proteomes" id="UP000236370"/>
    </source>
</evidence>
<dbReference type="PRINTS" id="PR00154">
    <property type="entry name" value="AMPBINDING"/>
</dbReference>
<evidence type="ECO:0000313" key="6">
    <source>
        <dbReference type="EMBL" id="PNI43481.1"/>
    </source>
</evidence>
<dbReference type="GO" id="GO:0004467">
    <property type="term" value="F:long-chain fatty acid-CoA ligase activity"/>
    <property type="evidence" value="ECO:0007669"/>
    <property type="project" value="UniProtKB-EC"/>
</dbReference>
<evidence type="ECO:0000256" key="3">
    <source>
        <dbReference type="ARBA" id="ARBA00023098"/>
    </source>
</evidence>
<protein>
    <recommendedName>
        <fullName evidence="4">long-chain-fatty-acid--CoA ligase</fullName>
        <ecNumber evidence="4">6.2.1.3</ecNumber>
    </recommendedName>
</protein>
<dbReference type="Pfam" id="PF00501">
    <property type="entry name" value="AMP-binding"/>
    <property type="match status" value="1"/>
</dbReference>
<feature type="non-terminal residue" evidence="6">
    <location>
        <position position="93"/>
    </location>
</feature>
<gene>
    <name evidence="6" type="ORF">CK820_G0031730</name>
</gene>
<evidence type="ECO:0000256" key="1">
    <source>
        <dbReference type="ARBA" id="ARBA00022598"/>
    </source>
</evidence>
<organism evidence="6 7">
    <name type="scientific">Pan troglodytes</name>
    <name type="common">Chimpanzee</name>
    <dbReference type="NCBI Taxonomy" id="9598"/>
    <lineage>
        <taxon>Eukaryota</taxon>
        <taxon>Metazoa</taxon>
        <taxon>Chordata</taxon>
        <taxon>Craniata</taxon>
        <taxon>Vertebrata</taxon>
        <taxon>Euteleostomi</taxon>
        <taxon>Mammalia</taxon>
        <taxon>Eutheria</taxon>
        <taxon>Euarchontoglires</taxon>
        <taxon>Primates</taxon>
        <taxon>Haplorrhini</taxon>
        <taxon>Catarrhini</taxon>
        <taxon>Hominidae</taxon>
        <taxon>Pan</taxon>
    </lineage>
</organism>
<dbReference type="InterPro" id="IPR020459">
    <property type="entry name" value="AMP-binding"/>
</dbReference>
<keyword evidence="3" id="KW-0443">Lipid metabolism</keyword>
<dbReference type="SUPFAM" id="SSF56801">
    <property type="entry name" value="Acetyl-CoA synthetase-like"/>
    <property type="match status" value="1"/>
</dbReference>
<dbReference type="EMBL" id="NBAG03000302">
    <property type="protein sequence ID" value="PNI43481.1"/>
    <property type="molecule type" value="Genomic_DNA"/>
</dbReference>